<dbReference type="SUPFAM" id="SSF103025">
    <property type="entry name" value="Folate-binding domain"/>
    <property type="match status" value="1"/>
</dbReference>
<name>A0ABR9D0L1_9GAMM</name>
<dbReference type="EMBL" id="JACXSS010000001">
    <property type="protein sequence ID" value="MBD9356351.1"/>
    <property type="molecule type" value="Genomic_DNA"/>
</dbReference>
<dbReference type="InterPro" id="IPR045179">
    <property type="entry name" value="YgfZ/GcvT"/>
</dbReference>
<proteinExistence type="predicted"/>
<protein>
    <submittedName>
        <fullName evidence="1">Folate-binding protein YgfZ</fullName>
    </submittedName>
</protein>
<dbReference type="RefSeq" id="WP_192374710.1">
    <property type="nucleotide sequence ID" value="NZ_CAJHIV010000001.1"/>
</dbReference>
<gene>
    <name evidence="1" type="ORF">IE877_10690</name>
</gene>
<dbReference type="Gene3D" id="3.30.70.1630">
    <property type="match status" value="1"/>
</dbReference>
<organism evidence="1 2">
    <name type="scientific">Methylomonas albis</name>
    <dbReference type="NCBI Taxonomy" id="1854563"/>
    <lineage>
        <taxon>Bacteria</taxon>
        <taxon>Pseudomonadati</taxon>
        <taxon>Pseudomonadota</taxon>
        <taxon>Gammaproteobacteria</taxon>
        <taxon>Methylococcales</taxon>
        <taxon>Methylococcaceae</taxon>
        <taxon>Methylomonas</taxon>
    </lineage>
</organism>
<dbReference type="Gene3D" id="3.30.70.1400">
    <property type="entry name" value="Aminomethyltransferase beta-barrel domains"/>
    <property type="match status" value="1"/>
</dbReference>
<reference evidence="1 2" key="1">
    <citation type="submission" date="2020-09" db="EMBL/GenBank/DDBJ databases">
        <title>Methylomonas albis sp. nov. and Methylomonas fluvii sp. nov.: Two cold-adapted methanotrophs from the River Elbe and an amended description of Methylovulum psychrotolerans strain Eb1.</title>
        <authorList>
            <person name="Bussmann I.K."/>
            <person name="Klings K.-W."/>
            <person name="Warnstedt J."/>
            <person name="Hoppert M."/>
            <person name="Saborowski A."/>
            <person name="Horn F."/>
            <person name="Liebner S."/>
        </authorList>
    </citation>
    <scope>NUCLEOTIDE SEQUENCE [LARGE SCALE GENOMIC DNA]</scope>
    <source>
        <strain evidence="1 2">EbA</strain>
    </source>
</reference>
<dbReference type="NCBIfam" id="TIGR03317">
    <property type="entry name" value="ygfZ_signature"/>
    <property type="match status" value="1"/>
</dbReference>
<evidence type="ECO:0000313" key="1">
    <source>
        <dbReference type="EMBL" id="MBD9356351.1"/>
    </source>
</evidence>
<sequence length="320" mass="34831">MLEDRTDHVNAFSEATSFTLPKKSFAATGLALIEARGLDAAKLLQGQLTCNINDLSASKASIAGFCNAKGRVISTLLVVKSLESFYLILPADLLDTVLKKLRMYVLRADVKLYDQTENIQILGINSCPNLSPEFTLPADSFAVAQIPLTTIKLPGAARYLVLGTPTEIDELTCLLGSQYAFESGSLTEWRYHDISTALPWFDISQSEQHIPQMLGIDQLGGVSFSKGCYTGQEIVARSHYLGKVKRALFVAECLLLPGGVISGCKVLDSISQQNMGCVLTNAVWADTNRALLVLQIVDGLPKNLILDDDYRTPVTIISDQ</sequence>
<evidence type="ECO:0000313" key="2">
    <source>
        <dbReference type="Proteomes" id="UP000652176"/>
    </source>
</evidence>
<dbReference type="InterPro" id="IPR017703">
    <property type="entry name" value="YgfZ/GCV_T_CS"/>
</dbReference>
<keyword evidence="2" id="KW-1185">Reference proteome</keyword>
<dbReference type="PANTHER" id="PTHR22602">
    <property type="entry name" value="TRANSFERASE CAF17, MITOCHONDRIAL-RELATED"/>
    <property type="match status" value="1"/>
</dbReference>
<dbReference type="PANTHER" id="PTHR22602:SF0">
    <property type="entry name" value="TRANSFERASE CAF17, MITOCHONDRIAL-RELATED"/>
    <property type="match status" value="1"/>
</dbReference>
<dbReference type="Proteomes" id="UP000652176">
    <property type="component" value="Unassembled WGS sequence"/>
</dbReference>
<comment type="caution">
    <text evidence="1">The sequence shown here is derived from an EMBL/GenBank/DDBJ whole genome shotgun (WGS) entry which is preliminary data.</text>
</comment>
<accession>A0ABR9D0L1</accession>
<dbReference type="Gene3D" id="2.40.30.160">
    <property type="match status" value="1"/>
</dbReference>